<dbReference type="AlphaFoldDB" id="A0A7J8BET2"/>
<reference evidence="2 3" key="1">
    <citation type="journal article" date="2020" name="Nature">
        <title>Six reference-quality genomes reveal evolution of bat adaptations.</title>
        <authorList>
            <person name="Jebb D."/>
            <person name="Huang Z."/>
            <person name="Pippel M."/>
            <person name="Hughes G.M."/>
            <person name="Lavrichenko K."/>
            <person name="Devanna P."/>
            <person name="Winkler S."/>
            <person name="Jermiin L.S."/>
            <person name="Skirmuntt E.C."/>
            <person name="Katzourakis A."/>
            <person name="Burkitt-Gray L."/>
            <person name="Ray D.A."/>
            <person name="Sullivan K.A.M."/>
            <person name="Roscito J.G."/>
            <person name="Kirilenko B.M."/>
            <person name="Davalos L.M."/>
            <person name="Corthals A.P."/>
            <person name="Power M.L."/>
            <person name="Jones G."/>
            <person name="Ransome R.D."/>
            <person name="Dechmann D.K.N."/>
            <person name="Locatelli A.G."/>
            <person name="Puechmaille S.J."/>
            <person name="Fedrigo O."/>
            <person name="Jarvis E.D."/>
            <person name="Hiller M."/>
            <person name="Vernes S.C."/>
            <person name="Myers E.W."/>
            <person name="Teeling E.C."/>
        </authorList>
    </citation>
    <scope>NUCLEOTIDE SEQUENCE [LARGE SCALE GENOMIC DNA]</scope>
    <source>
        <strain evidence="2">MRouAeg1</strain>
        <tissue evidence="2">Muscle</tissue>
    </source>
</reference>
<accession>A0A7J8BET2</accession>
<evidence type="ECO:0000313" key="2">
    <source>
        <dbReference type="EMBL" id="KAF6397192.1"/>
    </source>
</evidence>
<proteinExistence type="predicted"/>
<dbReference type="EMBL" id="JACASE010000017">
    <property type="protein sequence ID" value="KAF6397192.1"/>
    <property type="molecule type" value="Genomic_DNA"/>
</dbReference>
<comment type="caution">
    <text evidence="2">The sequence shown here is derived from an EMBL/GenBank/DDBJ whole genome shotgun (WGS) entry which is preliminary data.</text>
</comment>
<name>A0A7J8BET2_ROUAE</name>
<protein>
    <submittedName>
        <fullName evidence="2">Uncharacterized protein</fullName>
    </submittedName>
</protein>
<evidence type="ECO:0000256" key="1">
    <source>
        <dbReference type="SAM" id="MobiDB-lite"/>
    </source>
</evidence>
<evidence type="ECO:0000313" key="3">
    <source>
        <dbReference type="Proteomes" id="UP000593571"/>
    </source>
</evidence>
<keyword evidence="3" id="KW-1185">Reference proteome</keyword>
<organism evidence="2 3">
    <name type="scientific">Rousettus aegyptiacus</name>
    <name type="common">Egyptian fruit bat</name>
    <name type="synonym">Pteropus aegyptiacus</name>
    <dbReference type="NCBI Taxonomy" id="9407"/>
    <lineage>
        <taxon>Eukaryota</taxon>
        <taxon>Metazoa</taxon>
        <taxon>Chordata</taxon>
        <taxon>Craniata</taxon>
        <taxon>Vertebrata</taxon>
        <taxon>Euteleostomi</taxon>
        <taxon>Mammalia</taxon>
        <taxon>Eutheria</taxon>
        <taxon>Laurasiatheria</taxon>
        <taxon>Chiroptera</taxon>
        <taxon>Yinpterochiroptera</taxon>
        <taxon>Pteropodoidea</taxon>
        <taxon>Pteropodidae</taxon>
        <taxon>Rousettinae</taxon>
        <taxon>Rousettus</taxon>
    </lineage>
</organism>
<feature type="region of interest" description="Disordered" evidence="1">
    <location>
        <begin position="52"/>
        <end position="102"/>
    </location>
</feature>
<sequence length="126" mass="13786">MLRAVSCVFVWIHQRLPFQTLPTASSASLNYTINATKGGNVFYRSPRHLAHSTSSTRFRKAEGEEASQHPGRLKLTGKASAPGGMAGFQGGSEERSHSASCWPQAERELLPACDRPSRPSRAYEVL</sequence>
<dbReference type="Proteomes" id="UP000593571">
    <property type="component" value="Unassembled WGS sequence"/>
</dbReference>
<gene>
    <name evidence="2" type="ORF">HJG63_009837</name>
</gene>